<name>U6KKK9_9EIME</name>
<sequence>MVSLTRRSVALLAIAACATTALAAEGPADPAPEVVAEVTDQPASPELPQLRKPINPMVAGGAAAGAVLLMAIGFFGLQALGAKMVQADSGVAHTKVAEEVFLFTDKFTLSTDKYIALVTVAHEAKSKEAIKAMQDEEKKATSDKVADDVRGLLDSMTESGKTKLELTFGEGKCTLEFDLKMTQPKEAAPKAPEAEPTS</sequence>
<dbReference type="AlphaFoldDB" id="U6KKK9"/>
<dbReference type="RefSeq" id="XP_037878272.1">
    <property type="nucleotide sequence ID" value="XM_038022418.1"/>
</dbReference>
<accession>U6KKK9</accession>
<keyword evidence="4" id="KW-1185">Reference proteome</keyword>
<evidence type="ECO:0000256" key="1">
    <source>
        <dbReference type="SAM" id="Phobius"/>
    </source>
</evidence>
<evidence type="ECO:0000313" key="4">
    <source>
        <dbReference type="Proteomes" id="UP000030744"/>
    </source>
</evidence>
<evidence type="ECO:0000313" key="3">
    <source>
        <dbReference type="EMBL" id="CDJ35983.1"/>
    </source>
</evidence>
<organism evidence="3 4">
    <name type="scientific">Eimeria mitis</name>
    <dbReference type="NCBI Taxonomy" id="44415"/>
    <lineage>
        <taxon>Eukaryota</taxon>
        <taxon>Sar</taxon>
        <taxon>Alveolata</taxon>
        <taxon>Apicomplexa</taxon>
        <taxon>Conoidasida</taxon>
        <taxon>Coccidia</taxon>
        <taxon>Eucoccidiorida</taxon>
        <taxon>Eimeriorina</taxon>
        <taxon>Eimeriidae</taxon>
        <taxon>Eimeria</taxon>
    </lineage>
</organism>
<dbReference type="EMBL" id="HG735462">
    <property type="protein sequence ID" value="CDJ35983.1"/>
    <property type="molecule type" value="Genomic_DNA"/>
</dbReference>
<dbReference type="VEuPathDB" id="ToxoDB:EMH_0004010"/>
<keyword evidence="1" id="KW-0472">Membrane</keyword>
<keyword evidence="1" id="KW-0812">Transmembrane</keyword>
<feature type="signal peptide" evidence="2">
    <location>
        <begin position="1"/>
        <end position="23"/>
    </location>
</feature>
<reference evidence="3" key="2">
    <citation type="submission" date="2013-10" db="EMBL/GenBank/DDBJ databases">
        <authorList>
            <person name="Aslett M."/>
        </authorList>
    </citation>
    <scope>NUCLEOTIDE SEQUENCE [LARGE SCALE GENOMIC DNA]</scope>
    <source>
        <strain evidence="3">Houghton</strain>
    </source>
</reference>
<dbReference type="GeneID" id="60403716"/>
<protein>
    <submittedName>
        <fullName evidence="3">Uncharacterized protein</fullName>
    </submittedName>
</protein>
<evidence type="ECO:0000256" key="2">
    <source>
        <dbReference type="SAM" id="SignalP"/>
    </source>
</evidence>
<feature type="chain" id="PRO_5004672822" evidence="2">
    <location>
        <begin position="24"/>
        <end position="198"/>
    </location>
</feature>
<keyword evidence="2" id="KW-0732">Signal</keyword>
<keyword evidence="1" id="KW-1133">Transmembrane helix</keyword>
<feature type="transmembrane region" description="Helical" evidence="1">
    <location>
        <begin position="57"/>
        <end position="77"/>
    </location>
</feature>
<gene>
    <name evidence="3" type="ORF">EMH_0004010</name>
</gene>
<dbReference type="OrthoDB" id="347879at2759"/>
<reference evidence="3" key="1">
    <citation type="submission" date="2013-10" db="EMBL/GenBank/DDBJ databases">
        <title>Genomic analysis of the causative agents of coccidiosis in chickens.</title>
        <authorList>
            <person name="Reid A.J."/>
            <person name="Blake D."/>
            <person name="Billington K."/>
            <person name="Browne H."/>
            <person name="Dunn M."/>
            <person name="Hung S."/>
            <person name="Kawahara F."/>
            <person name="Miranda-Saavedra D."/>
            <person name="Mourier T."/>
            <person name="Nagra H."/>
            <person name="Otto T.D."/>
            <person name="Rawlings N."/>
            <person name="Sanchez A."/>
            <person name="Sanders M."/>
            <person name="Subramaniam C."/>
            <person name="Tay Y."/>
            <person name="Dear P."/>
            <person name="Doerig C."/>
            <person name="Gruber A."/>
            <person name="Parkinson J."/>
            <person name="Shirley M."/>
            <person name="Wan K.L."/>
            <person name="Berriman M."/>
            <person name="Tomley F."/>
            <person name="Pain A."/>
        </authorList>
    </citation>
    <scope>NUCLEOTIDE SEQUENCE [LARGE SCALE GENOMIC DNA]</scope>
    <source>
        <strain evidence="3">Houghton</strain>
    </source>
</reference>
<dbReference type="Proteomes" id="UP000030744">
    <property type="component" value="Unassembled WGS sequence"/>
</dbReference>
<proteinExistence type="predicted"/>